<feature type="transmembrane region" description="Helical" evidence="9">
    <location>
        <begin position="91"/>
        <end position="116"/>
    </location>
</feature>
<dbReference type="AlphaFoldDB" id="A0A399EPD9"/>
<evidence type="ECO:0000256" key="8">
    <source>
        <dbReference type="ARBA" id="ARBA00038436"/>
    </source>
</evidence>
<feature type="transmembrane region" description="Helical" evidence="9">
    <location>
        <begin position="21"/>
        <end position="41"/>
    </location>
</feature>
<feature type="transmembrane region" description="Helical" evidence="9">
    <location>
        <begin position="136"/>
        <end position="154"/>
    </location>
</feature>
<comment type="subcellular location">
    <subcellularLocation>
        <location evidence="1">Cell inner membrane</location>
        <topology evidence="1">Multi-pass membrane protein</topology>
    </subcellularLocation>
</comment>
<evidence type="ECO:0000256" key="9">
    <source>
        <dbReference type="SAM" id="Phobius"/>
    </source>
</evidence>
<keyword evidence="3" id="KW-1003">Cell membrane</keyword>
<dbReference type="RefSeq" id="WP_119314859.1">
    <property type="nucleotide sequence ID" value="NZ_QXDL01000060.1"/>
</dbReference>
<keyword evidence="6 9" id="KW-1133">Transmembrane helix</keyword>
<accession>A0A399EPD9</accession>
<dbReference type="OrthoDB" id="9795655at2"/>
<organism evidence="11 12">
    <name type="scientific">Calidithermus terrae</name>
    <dbReference type="NCBI Taxonomy" id="1408545"/>
    <lineage>
        <taxon>Bacteria</taxon>
        <taxon>Thermotogati</taxon>
        <taxon>Deinococcota</taxon>
        <taxon>Deinococci</taxon>
        <taxon>Thermales</taxon>
        <taxon>Thermaceae</taxon>
        <taxon>Calidithermus</taxon>
    </lineage>
</organism>
<evidence type="ECO:0000256" key="7">
    <source>
        <dbReference type="ARBA" id="ARBA00023136"/>
    </source>
</evidence>
<evidence type="ECO:0000256" key="3">
    <source>
        <dbReference type="ARBA" id="ARBA00022475"/>
    </source>
</evidence>
<dbReference type="InterPro" id="IPR007387">
    <property type="entry name" value="TRAP_DctQ"/>
</dbReference>
<dbReference type="GO" id="GO:0005886">
    <property type="term" value="C:plasma membrane"/>
    <property type="evidence" value="ECO:0007669"/>
    <property type="project" value="UniProtKB-SubCell"/>
</dbReference>
<dbReference type="Proteomes" id="UP000265715">
    <property type="component" value="Unassembled WGS sequence"/>
</dbReference>
<dbReference type="InterPro" id="IPR055348">
    <property type="entry name" value="DctQ"/>
</dbReference>
<proteinExistence type="inferred from homology"/>
<evidence type="ECO:0000256" key="2">
    <source>
        <dbReference type="ARBA" id="ARBA00022448"/>
    </source>
</evidence>
<keyword evidence="5 9" id="KW-0812">Transmembrane</keyword>
<dbReference type="PANTHER" id="PTHR35011">
    <property type="entry name" value="2,3-DIKETO-L-GULONATE TRAP TRANSPORTER SMALL PERMEASE PROTEIN YIAM"/>
    <property type="match status" value="1"/>
</dbReference>
<evidence type="ECO:0000256" key="1">
    <source>
        <dbReference type="ARBA" id="ARBA00004429"/>
    </source>
</evidence>
<dbReference type="Pfam" id="PF04290">
    <property type="entry name" value="DctQ"/>
    <property type="match status" value="1"/>
</dbReference>
<evidence type="ECO:0000259" key="10">
    <source>
        <dbReference type="Pfam" id="PF04290"/>
    </source>
</evidence>
<feature type="domain" description="Tripartite ATP-independent periplasmic transporters DctQ component" evidence="10">
    <location>
        <begin position="30"/>
        <end position="161"/>
    </location>
</feature>
<keyword evidence="12" id="KW-1185">Reference proteome</keyword>
<sequence>MKALLGLSRFIDGLNAGVNRVVIWMVLLSVLVAAGNAIVRYALNSSSNTWLELQWFMFAAIFLLGASYTLQKNGHVRVDVLYSKYPPRVQVWVDMLGALLFLIPTCVVILMTTWPWAMNSFNIREMSPDAGGLPYWPIKLVLPLGIFLLMLQAVSEVIKRMAMLSGHLPMTEYVSEVEEEIAEIKEAVVENVEPKKEGN</sequence>
<dbReference type="EMBL" id="QXDL01000060">
    <property type="protein sequence ID" value="RIH85330.1"/>
    <property type="molecule type" value="Genomic_DNA"/>
</dbReference>
<keyword evidence="4" id="KW-0997">Cell inner membrane</keyword>
<evidence type="ECO:0000256" key="6">
    <source>
        <dbReference type="ARBA" id="ARBA00022989"/>
    </source>
</evidence>
<evidence type="ECO:0000313" key="11">
    <source>
        <dbReference type="EMBL" id="RIH85330.1"/>
    </source>
</evidence>
<comment type="similarity">
    <text evidence="8">Belongs to the TRAP transporter small permease family.</text>
</comment>
<keyword evidence="7 9" id="KW-0472">Membrane</keyword>
<keyword evidence="2" id="KW-0813">Transport</keyword>
<feature type="transmembrane region" description="Helical" evidence="9">
    <location>
        <begin position="53"/>
        <end position="70"/>
    </location>
</feature>
<evidence type="ECO:0000313" key="12">
    <source>
        <dbReference type="Proteomes" id="UP000265715"/>
    </source>
</evidence>
<name>A0A399EPD9_9DEIN</name>
<comment type="caution">
    <text evidence="11">The sequence shown here is derived from an EMBL/GenBank/DDBJ whole genome shotgun (WGS) entry which is preliminary data.</text>
</comment>
<protein>
    <submittedName>
        <fullName evidence="11">Tripartite ATP-independent periplasmic transporter, DctQ component</fullName>
    </submittedName>
</protein>
<gene>
    <name evidence="11" type="ORF">Mterra_01732</name>
</gene>
<reference evidence="11 12" key="1">
    <citation type="submission" date="2018-08" db="EMBL/GenBank/DDBJ databases">
        <title>Meiothermus terrae DSM 26712 genome sequencing project.</title>
        <authorList>
            <person name="Da Costa M.S."/>
            <person name="Albuquerque L."/>
            <person name="Raposo P."/>
            <person name="Froufe H.J.C."/>
            <person name="Barroso C.S."/>
            <person name="Egas C."/>
        </authorList>
    </citation>
    <scope>NUCLEOTIDE SEQUENCE [LARGE SCALE GENOMIC DNA]</scope>
    <source>
        <strain evidence="11 12">DSM 26712</strain>
    </source>
</reference>
<dbReference type="PANTHER" id="PTHR35011:SF4">
    <property type="entry name" value="SLL1102 PROTEIN"/>
    <property type="match status" value="1"/>
</dbReference>
<evidence type="ECO:0000256" key="5">
    <source>
        <dbReference type="ARBA" id="ARBA00022692"/>
    </source>
</evidence>
<evidence type="ECO:0000256" key="4">
    <source>
        <dbReference type="ARBA" id="ARBA00022519"/>
    </source>
</evidence>